<dbReference type="AlphaFoldDB" id="A0A382RVG9"/>
<name>A0A382RVG9_9ZZZZ</name>
<dbReference type="EMBL" id="UINC01124190">
    <property type="protein sequence ID" value="SVD01165.1"/>
    <property type="molecule type" value="Genomic_DNA"/>
</dbReference>
<reference evidence="1" key="1">
    <citation type="submission" date="2018-05" db="EMBL/GenBank/DDBJ databases">
        <authorList>
            <person name="Lanie J.A."/>
            <person name="Ng W.-L."/>
            <person name="Kazmierczak K.M."/>
            <person name="Andrzejewski T.M."/>
            <person name="Davidsen T.M."/>
            <person name="Wayne K.J."/>
            <person name="Tettelin H."/>
            <person name="Glass J.I."/>
            <person name="Rusch D."/>
            <person name="Podicherti R."/>
            <person name="Tsui H.-C.T."/>
            <person name="Winkler M.E."/>
        </authorList>
    </citation>
    <scope>NUCLEOTIDE SEQUENCE</scope>
</reference>
<proteinExistence type="predicted"/>
<gene>
    <name evidence="1" type="ORF">METZ01_LOCUS354019</name>
</gene>
<accession>A0A382RVG9</accession>
<sequence length="83" mass="9400">MGIRRFSCNFCKIYSKTRVSELESSEKSSKLGRVNKRQARPSWFHAIEQANRSLSKASKSSMVCVSQASFASERAKRSLRKPA</sequence>
<organism evidence="1">
    <name type="scientific">marine metagenome</name>
    <dbReference type="NCBI Taxonomy" id="408172"/>
    <lineage>
        <taxon>unclassified sequences</taxon>
        <taxon>metagenomes</taxon>
        <taxon>ecological metagenomes</taxon>
    </lineage>
</organism>
<evidence type="ECO:0000313" key="1">
    <source>
        <dbReference type="EMBL" id="SVD01165.1"/>
    </source>
</evidence>
<protein>
    <submittedName>
        <fullName evidence="1">Uncharacterized protein</fullName>
    </submittedName>
</protein>